<evidence type="ECO:0000313" key="9">
    <source>
        <dbReference type="Proteomes" id="UP001642483"/>
    </source>
</evidence>
<comment type="caution">
    <text evidence="8">The sequence shown here is derived from an EMBL/GenBank/DDBJ whole genome shotgun (WGS) entry which is preliminary data.</text>
</comment>
<accession>A0ABP0FS32</accession>
<keyword evidence="9" id="KW-1185">Reference proteome</keyword>
<name>A0ABP0FS32_CLALP</name>
<dbReference type="SUPFAM" id="SSF48452">
    <property type="entry name" value="TPR-like"/>
    <property type="match status" value="3"/>
</dbReference>
<evidence type="ECO:0000313" key="8">
    <source>
        <dbReference type="EMBL" id="CAK8682449.1"/>
    </source>
</evidence>
<feature type="repeat" description="TPR" evidence="5">
    <location>
        <begin position="721"/>
        <end position="754"/>
    </location>
</feature>
<dbReference type="Proteomes" id="UP001642483">
    <property type="component" value="Unassembled WGS sequence"/>
</dbReference>
<dbReference type="EMBL" id="CAWYQH010000090">
    <property type="protein sequence ID" value="CAK8682449.1"/>
    <property type="molecule type" value="Genomic_DNA"/>
</dbReference>
<evidence type="ECO:0000256" key="2">
    <source>
        <dbReference type="ARBA" id="ARBA00022490"/>
    </source>
</evidence>
<dbReference type="SMART" id="SM00028">
    <property type="entry name" value="TPR"/>
    <property type="match status" value="8"/>
</dbReference>
<dbReference type="InterPro" id="IPR011990">
    <property type="entry name" value="TPR-like_helical_dom_sf"/>
</dbReference>
<comment type="subcellular location">
    <subcellularLocation>
        <location evidence="1">Cytoplasm</location>
    </subcellularLocation>
</comment>
<evidence type="ECO:0000259" key="7">
    <source>
        <dbReference type="Pfam" id="PF13877"/>
    </source>
</evidence>
<feature type="domain" description="RNA-polymerase II-associated protein 3-like C-terminal" evidence="7">
    <location>
        <begin position="868"/>
        <end position="958"/>
    </location>
</feature>
<keyword evidence="3" id="KW-0677">Repeat</keyword>
<feature type="region of interest" description="Disordered" evidence="6">
    <location>
        <begin position="73"/>
        <end position="93"/>
    </location>
</feature>
<dbReference type="Pfam" id="PF13432">
    <property type="entry name" value="TPR_16"/>
    <property type="match status" value="1"/>
</dbReference>
<dbReference type="InterPro" id="IPR025986">
    <property type="entry name" value="RPAP3-like_C"/>
</dbReference>
<feature type="compositionally biased region" description="Polar residues" evidence="6">
    <location>
        <begin position="340"/>
        <end position="382"/>
    </location>
</feature>
<proteinExistence type="predicted"/>
<evidence type="ECO:0000256" key="3">
    <source>
        <dbReference type="ARBA" id="ARBA00022737"/>
    </source>
</evidence>
<dbReference type="PANTHER" id="PTHR45984">
    <property type="entry name" value="RNA (RNA) POLYMERASE II ASSOCIATED PROTEIN HOMOLOG"/>
    <property type="match status" value="1"/>
</dbReference>
<feature type="compositionally biased region" description="Low complexity" evidence="6">
    <location>
        <begin position="385"/>
        <end position="402"/>
    </location>
</feature>
<feature type="compositionally biased region" description="Polar residues" evidence="6">
    <location>
        <begin position="410"/>
        <end position="426"/>
    </location>
</feature>
<keyword evidence="2" id="KW-0963">Cytoplasm</keyword>
<feature type="region of interest" description="Disordered" evidence="6">
    <location>
        <begin position="113"/>
        <end position="141"/>
    </location>
</feature>
<dbReference type="Pfam" id="PF13877">
    <property type="entry name" value="RPAP3_C"/>
    <property type="match status" value="1"/>
</dbReference>
<sequence>MTAQMFGVDDRGDKDVTLDMLDYKYIDECNNVKEMERILKVLRSAKDGYYPHLIRHCENKLTNLDPKNKYLRKESPAISSRDLPSEDRDQLTNGLSDWSKEMKNELKSEVNGVHENNLPPIRSSKTMKGNRVKKGDVGSKKTERIRSADYKSWDKYNVDEECKKVDEQNPVVHETKTSIPHKVSAEGMTDEEREMRAGREKDKGNEAFKAGDFEEALAYYSRSISLIRTAASINNRALAYLRLERWEDARMDCDQVLMMEEDNLKAKLRRASSLKEMKMYQDAKLDLDFVLEKEPNNARAKKLLAEVEEKIPKRGHRMEISEVEEDEDEINEETSPAGEQIQQFQELASTQEPTPTEDSASIPKSTPAQNPTPYQDLATQDPRSTESSSPADPASSSTATSSPEPPPQKEFSSTATNLSSNDQTTLPRCEPLTQGNIEVDAQEIEPEIPQSPLPMKIEAIKTSAGEFYRSGQYGEASGKYTQAITQLKMRMKKESDCNYSHALAVLFNNRAACMLKSGNDKSCIQDCDSVLELKPADVKALVRRGSAYEHMEKYVQAYNDFRQAQVADWSASQAQDGANRVAKHLRDLHGPGWKDKLSGEFQKELKPDVAREQSNKVPGSKPKKKTEKKLSSTKSVKAEEMEAKRQKIRQDLFTKLKSEGNEMVRSGKYNEAVERYTKCINICPEEVASYTNRALCFLKLKKDLSAVHDCTEAIKLDVGNVKAHFRRGQARRNLGMMTDAEKDFVKVIELDPKNRLAKNDLDALRTEIKSTTKRKIEIEEVSEEDEDPEESGKEPDPVESSKVKAEDDVALDESWIQAPRDELPTHCEDDDPGSSEVKNEELDTEEGGKGKPQNEESTLVLPEVPEKMTPYEFGNLWNSIQPKTHVAAYKMILDKVSLDQIPMMVSNKTTDHMIVTFAHIAQSHIDSSEFDRAFLILQHLARAQRFDMAAMFLSLSDKNIVCEVFASLANSVESKKVFFDLSDVNRLRACYKI</sequence>
<reference evidence="8 9" key="1">
    <citation type="submission" date="2024-02" db="EMBL/GenBank/DDBJ databases">
        <authorList>
            <person name="Daric V."/>
            <person name="Darras S."/>
        </authorList>
    </citation>
    <scope>NUCLEOTIDE SEQUENCE [LARGE SCALE GENOMIC DNA]</scope>
</reference>
<feature type="repeat" description="TPR" evidence="5">
    <location>
        <begin position="653"/>
        <end position="686"/>
    </location>
</feature>
<feature type="region of interest" description="Disordered" evidence="6">
    <location>
        <begin position="315"/>
        <end position="429"/>
    </location>
</feature>
<dbReference type="Pfam" id="PF13181">
    <property type="entry name" value="TPR_8"/>
    <property type="match status" value="1"/>
</dbReference>
<dbReference type="InterPro" id="IPR051982">
    <property type="entry name" value="CiliaryAsmbly_MitoImport"/>
</dbReference>
<dbReference type="Gene3D" id="1.25.40.10">
    <property type="entry name" value="Tetratricopeptide repeat domain"/>
    <property type="match status" value="3"/>
</dbReference>
<feature type="compositionally biased region" description="Basic and acidic residues" evidence="6">
    <location>
        <begin position="604"/>
        <end position="614"/>
    </location>
</feature>
<feature type="compositionally biased region" description="Acidic residues" evidence="6">
    <location>
        <begin position="321"/>
        <end position="332"/>
    </location>
</feature>
<feature type="region of interest" description="Disordered" evidence="6">
    <location>
        <begin position="604"/>
        <end position="641"/>
    </location>
</feature>
<feature type="compositionally biased region" description="Basic and acidic residues" evidence="6">
    <location>
        <begin position="837"/>
        <end position="854"/>
    </location>
</feature>
<dbReference type="PROSITE" id="PS50005">
    <property type="entry name" value="TPR"/>
    <property type="match status" value="2"/>
</dbReference>
<protein>
    <recommendedName>
        <fullName evidence="7">RNA-polymerase II-associated protein 3-like C-terminal domain-containing protein</fullName>
    </recommendedName>
</protein>
<evidence type="ECO:0000256" key="5">
    <source>
        <dbReference type="PROSITE-ProRule" id="PRU00339"/>
    </source>
</evidence>
<evidence type="ECO:0000256" key="6">
    <source>
        <dbReference type="SAM" id="MobiDB-lite"/>
    </source>
</evidence>
<organism evidence="8 9">
    <name type="scientific">Clavelina lepadiformis</name>
    <name type="common">Light-bulb sea squirt</name>
    <name type="synonym">Ascidia lepadiformis</name>
    <dbReference type="NCBI Taxonomy" id="159417"/>
    <lineage>
        <taxon>Eukaryota</taxon>
        <taxon>Metazoa</taxon>
        <taxon>Chordata</taxon>
        <taxon>Tunicata</taxon>
        <taxon>Ascidiacea</taxon>
        <taxon>Aplousobranchia</taxon>
        <taxon>Clavelinidae</taxon>
        <taxon>Clavelina</taxon>
    </lineage>
</organism>
<keyword evidence="4 5" id="KW-0802">TPR repeat</keyword>
<feature type="compositionally biased region" description="Acidic residues" evidence="6">
    <location>
        <begin position="779"/>
        <end position="789"/>
    </location>
</feature>
<dbReference type="InterPro" id="IPR019734">
    <property type="entry name" value="TPR_rpt"/>
</dbReference>
<evidence type="ECO:0000256" key="4">
    <source>
        <dbReference type="ARBA" id="ARBA00022803"/>
    </source>
</evidence>
<feature type="region of interest" description="Disordered" evidence="6">
    <location>
        <begin position="776"/>
        <end position="857"/>
    </location>
</feature>
<gene>
    <name evidence="8" type="ORF">CVLEPA_LOCUS13109</name>
</gene>
<evidence type="ECO:0000256" key="1">
    <source>
        <dbReference type="ARBA" id="ARBA00004496"/>
    </source>
</evidence>
<feature type="compositionally biased region" description="Basic and acidic residues" evidence="6">
    <location>
        <begin position="790"/>
        <end position="807"/>
    </location>
</feature>
<dbReference type="PANTHER" id="PTHR45984:SF1">
    <property type="entry name" value="SPAG1 AXONEMAL DYNEIN ASSEMBLY FACTOR"/>
    <property type="match status" value="1"/>
</dbReference>